<keyword evidence="2" id="KW-1185">Reference proteome</keyword>
<comment type="caution">
    <text evidence="1">The sequence shown here is derived from an EMBL/GenBank/DDBJ whole genome shotgun (WGS) entry which is preliminary data.</text>
</comment>
<name>A0ABT5XPE4_9FLAO</name>
<organism evidence="1 2">
    <name type="scientific">Flagellimonas okinawensis</name>
    <dbReference type="NCBI Taxonomy" id="3031324"/>
    <lineage>
        <taxon>Bacteria</taxon>
        <taxon>Pseudomonadati</taxon>
        <taxon>Bacteroidota</taxon>
        <taxon>Flavobacteriia</taxon>
        <taxon>Flavobacteriales</taxon>
        <taxon>Flavobacteriaceae</taxon>
        <taxon>Flagellimonas</taxon>
    </lineage>
</organism>
<evidence type="ECO:0008006" key="3">
    <source>
        <dbReference type="Google" id="ProtNLM"/>
    </source>
</evidence>
<accession>A0ABT5XPE4</accession>
<dbReference type="EMBL" id="JARFVA010000003">
    <property type="protein sequence ID" value="MDF0707766.1"/>
    <property type="molecule type" value="Genomic_DNA"/>
</dbReference>
<sequence length="298" mass="34293">MEDLNNTINKLRRLDLQSTHVNDIISLFMSIGETVNINLTIGINSTFLRARPNKDCPRFSKKQELSIKPAKYNSDFQRASSPRKTMFYGVYMSGKLNQYDLDVMRTTAAYETICEIRVPNNPYQGKLTLGYWCNVQRLNLMAIVHKKEYTEINPYTKEIYEAYKEHLANNDRRLMDKSLEFYDFLADEFSKKTIRGNYDYKITALYSEAASRHNVDGILYPSVRLGGVSNNVALKKSAMKKLRLYAVEEATVQQVENNVQVSVNAFAQCNDKPTFELLDVPKQKAGGTEFSNSKQYFL</sequence>
<reference evidence="1 2" key="1">
    <citation type="submission" date="2023-03" db="EMBL/GenBank/DDBJ databases">
        <title>Muricauda XX sp. nov. and Muricauda XXX sp. nov., two novel species isolated from Okinawa Trough.</title>
        <authorList>
            <person name="Cao W."/>
            <person name="Deng X."/>
        </authorList>
    </citation>
    <scope>NUCLEOTIDE SEQUENCE [LARGE SCALE GENOMIC DNA]</scope>
    <source>
        <strain evidence="1 2">81s02</strain>
    </source>
</reference>
<proteinExistence type="predicted"/>
<protein>
    <recommendedName>
        <fullName evidence="3">RES domain-containing protein</fullName>
    </recommendedName>
</protein>
<dbReference type="Proteomes" id="UP001217083">
    <property type="component" value="Unassembled WGS sequence"/>
</dbReference>
<evidence type="ECO:0000313" key="1">
    <source>
        <dbReference type="EMBL" id="MDF0707766.1"/>
    </source>
</evidence>
<gene>
    <name evidence="1" type="ORF">PY091_11105</name>
</gene>
<evidence type="ECO:0000313" key="2">
    <source>
        <dbReference type="Proteomes" id="UP001217083"/>
    </source>
</evidence>
<dbReference type="RefSeq" id="WP_275649725.1">
    <property type="nucleotide sequence ID" value="NZ_JARFVA010000003.1"/>
</dbReference>